<evidence type="ECO:0000256" key="6">
    <source>
        <dbReference type="SAM" id="MobiDB-lite"/>
    </source>
</evidence>
<dbReference type="GO" id="GO:0003735">
    <property type="term" value="F:structural constituent of ribosome"/>
    <property type="evidence" value="ECO:0007669"/>
    <property type="project" value="InterPro"/>
</dbReference>
<accession>A0AAD7AVB5</accession>
<dbReference type="Proteomes" id="UP001218218">
    <property type="component" value="Unassembled WGS sequence"/>
</dbReference>
<evidence type="ECO:0000256" key="4">
    <source>
        <dbReference type="ARBA" id="ARBA00035264"/>
    </source>
</evidence>
<dbReference type="GO" id="GO:0032543">
    <property type="term" value="P:mitochondrial translation"/>
    <property type="evidence" value="ECO:0007669"/>
    <property type="project" value="TreeGrafter"/>
</dbReference>
<dbReference type="Pfam" id="PF01084">
    <property type="entry name" value="Ribosomal_S18"/>
    <property type="match status" value="1"/>
</dbReference>
<organism evidence="7 8">
    <name type="scientific">Mycena albidolilacea</name>
    <dbReference type="NCBI Taxonomy" id="1033008"/>
    <lineage>
        <taxon>Eukaryota</taxon>
        <taxon>Fungi</taxon>
        <taxon>Dikarya</taxon>
        <taxon>Basidiomycota</taxon>
        <taxon>Agaricomycotina</taxon>
        <taxon>Agaricomycetes</taxon>
        <taxon>Agaricomycetidae</taxon>
        <taxon>Agaricales</taxon>
        <taxon>Marasmiineae</taxon>
        <taxon>Mycenaceae</taxon>
        <taxon>Mycena</taxon>
    </lineage>
</organism>
<dbReference type="PANTHER" id="PTHR13479:SF40">
    <property type="entry name" value="SMALL RIBOSOMAL SUBUNIT PROTEIN BS18M"/>
    <property type="match status" value="1"/>
</dbReference>
<feature type="region of interest" description="Disordered" evidence="6">
    <location>
        <begin position="36"/>
        <end position="66"/>
    </location>
</feature>
<dbReference type="InterPro" id="IPR036870">
    <property type="entry name" value="Ribosomal_bS18_sf"/>
</dbReference>
<keyword evidence="8" id="KW-1185">Reference proteome</keyword>
<keyword evidence="2 5" id="KW-0689">Ribosomal protein</keyword>
<gene>
    <name evidence="7" type="ORF">DFH08DRAFT_831480</name>
</gene>
<dbReference type="Gene3D" id="4.10.640.10">
    <property type="entry name" value="Ribosomal protein S18"/>
    <property type="match status" value="1"/>
</dbReference>
<dbReference type="GO" id="GO:0070181">
    <property type="term" value="F:small ribosomal subunit rRNA binding"/>
    <property type="evidence" value="ECO:0007669"/>
    <property type="project" value="TreeGrafter"/>
</dbReference>
<dbReference type="PRINTS" id="PR00974">
    <property type="entry name" value="RIBOSOMALS18"/>
</dbReference>
<evidence type="ECO:0000256" key="1">
    <source>
        <dbReference type="ARBA" id="ARBA00005589"/>
    </source>
</evidence>
<proteinExistence type="inferred from homology"/>
<evidence type="ECO:0000313" key="7">
    <source>
        <dbReference type="EMBL" id="KAJ7368463.1"/>
    </source>
</evidence>
<sequence length="178" mass="20570">MLSLRRLRLPRFYSFSTSVPVRNDSSPMKEMADILTDQSKKTPPIADQGKDNTQGTTIRPTHEYKPIPPNSFIRPYDLSLEGRRFKERPMRRPPQIAPETRTARKKDTFFQLGLDPLKFALHPAIISNFMSEMAMIMPRRQTGLTTKSQRRVAKAIRRAKMMGVIPLHSRLPGRGMHW</sequence>
<comment type="caution">
    <text evidence="7">The sequence shown here is derived from an EMBL/GenBank/DDBJ whole genome shotgun (WGS) entry which is preliminary data.</text>
</comment>
<dbReference type="InterPro" id="IPR001648">
    <property type="entry name" value="Ribosomal_bS18"/>
</dbReference>
<name>A0AAD7AVB5_9AGAR</name>
<comment type="similarity">
    <text evidence="1 5">Belongs to the bacterial ribosomal protein bS18 family.</text>
</comment>
<dbReference type="PANTHER" id="PTHR13479">
    <property type="entry name" value="30S RIBOSOMAL PROTEIN S18"/>
    <property type="match status" value="1"/>
</dbReference>
<reference evidence="7" key="1">
    <citation type="submission" date="2023-03" db="EMBL/GenBank/DDBJ databases">
        <title>Massive genome expansion in bonnet fungi (Mycena s.s.) driven by repeated elements and novel gene families across ecological guilds.</title>
        <authorList>
            <consortium name="Lawrence Berkeley National Laboratory"/>
            <person name="Harder C.B."/>
            <person name="Miyauchi S."/>
            <person name="Viragh M."/>
            <person name="Kuo A."/>
            <person name="Thoen E."/>
            <person name="Andreopoulos B."/>
            <person name="Lu D."/>
            <person name="Skrede I."/>
            <person name="Drula E."/>
            <person name="Henrissat B."/>
            <person name="Morin E."/>
            <person name="Kohler A."/>
            <person name="Barry K."/>
            <person name="LaButti K."/>
            <person name="Morin E."/>
            <person name="Salamov A."/>
            <person name="Lipzen A."/>
            <person name="Mereny Z."/>
            <person name="Hegedus B."/>
            <person name="Baldrian P."/>
            <person name="Stursova M."/>
            <person name="Weitz H."/>
            <person name="Taylor A."/>
            <person name="Grigoriev I.V."/>
            <person name="Nagy L.G."/>
            <person name="Martin F."/>
            <person name="Kauserud H."/>
        </authorList>
    </citation>
    <scope>NUCLEOTIDE SEQUENCE</scope>
    <source>
        <strain evidence="7">CBHHK002</strain>
    </source>
</reference>
<dbReference type="SUPFAM" id="SSF46911">
    <property type="entry name" value="Ribosomal protein S18"/>
    <property type="match status" value="1"/>
</dbReference>
<dbReference type="AlphaFoldDB" id="A0AAD7AVB5"/>
<keyword evidence="3 5" id="KW-0687">Ribonucleoprotein</keyword>
<dbReference type="EMBL" id="JARIHO010000001">
    <property type="protein sequence ID" value="KAJ7368463.1"/>
    <property type="molecule type" value="Genomic_DNA"/>
</dbReference>
<evidence type="ECO:0000256" key="2">
    <source>
        <dbReference type="ARBA" id="ARBA00022980"/>
    </source>
</evidence>
<protein>
    <recommendedName>
        <fullName evidence="4">Small ribosomal subunit protein bS18m</fullName>
    </recommendedName>
</protein>
<dbReference type="GO" id="GO:0005763">
    <property type="term" value="C:mitochondrial small ribosomal subunit"/>
    <property type="evidence" value="ECO:0007669"/>
    <property type="project" value="TreeGrafter"/>
</dbReference>
<evidence type="ECO:0000256" key="5">
    <source>
        <dbReference type="RuleBase" id="RU003910"/>
    </source>
</evidence>
<evidence type="ECO:0000256" key="3">
    <source>
        <dbReference type="ARBA" id="ARBA00023274"/>
    </source>
</evidence>
<evidence type="ECO:0000313" key="8">
    <source>
        <dbReference type="Proteomes" id="UP001218218"/>
    </source>
</evidence>
<dbReference type="NCBIfam" id="TIGR00165">
    <property type="entry name" value="S18"/>
    <property type="match status" value="1"/>
</dbReference>